<reference evidence="1" key="1">
    <citation type="submission" date="2021-03" db="EMBL/GenBank/DDBJ databases">
        <authorList>
            <person name="Alouane T."/>
            <person name="Langin T."/>
            <person name="Bonhomme L."/>
        </authorList>
    </citation>
    <scope>NUCLEOTIDE SEQUENCE</scope>
    <source>
        <strain evidence="1">MDC_Fg202</strain>
    </source>
</reference>
<protein>
    <submittedName>
        <fullName evidence="1">Uncharacterized protein</fullName>
    </submittedName>
</protein>
<dbReference type="EMBL" id="CAJPIJ010000172">
    <property type="protein sequence ID" value="CAG2001911.1"/>
    <property type="molecule type" value="Genomic_DNA"/>
</dbReference>
<proteinExistence type="predicted"/>
<sequence length="81" mass="9363">MYVACFIKTCVAHETNAFNTRRVSVRDNLAYGGQGFAKLHTHTHTHTHRSLVDDQDEGRIQLARRLDASYTFYPSIQHHHI</sequence>
<evidence type="ECO:0000313" key="1">
    <source>
        <dbReference type="EMBL" id="CAG2001911.1"/>
    </source>
</evidence>
<organism evidence="1 2">
    <name type="scientific">Gibberella zeae</name>
    <name type="common">Wheat head blight fungus</name>
    <name type="synonym">Fusarium graminearum</name>
    <dbReference type="NCBI Taxonomy" id="5518"/>
    <lineage>
        <taxon>Eukaryota</taxon>
        <taxon>Fungi</taxon>
        <taxon>Dikarya</taxon>
        <taxon>Ascomycota</taxon>
        <taxon>Pezizomycotina</taxon>
        <taxon>Sordariomycetes</taxon>
        <taxon>Hypocreomycetidae</taxon>
        <taxon>Hypocreales</taxon>
        <taxon>Nectriaceae</taxon>
        <taxon>Fusarium</taxon>
    </lineage>
</organism>
<accession>A0A9N8WXX6</accession>
<comment type="caution">
    <text evidence="1">The sequence shown here is derived from an EMBL/GenBank/DDBJ whole genome shotgun (WGS) entry which is preliminary data.</text>
</comment>
<dbReference type="Proteomes" id="UP000746612">
    <property type="component" value="Unassembled WGS sequence"/>
</dbReference>
<evidence type="ECO:0000313" key="2">
    <source>
        <dbReference type="Proteomes" id="UP000746612"/>
    </source>
</evidence>
<dbReference type="AlphaFoldDB" id="A0A9N8WXX6"/>
<gene>
    <name evidence="1" type="ORF">MDCFG202_LOCUS475725</name>
</gene>
<name>A0A9N8WXX6_GIBZA</name>